<evidence type="ECO:0000256" key="10">
    <source>
        <dbReference type="ARBA" id="ARBA00031484"/>
    </source>
</evidence>
<dbReference type="Gene3D" id="3.10.50.40">
    <property type="match status" value="1"/>
</dbReference>
<protein>
    <recommendedName>
        <fullName evidence="2">Parvulin-like PPIase</fullName>
    </recommendedName>
    <alternativeName>
        <fullName evidence="9">Peptidyl-prolyl cis-trans isomerase plp</fullName>
    </alternativeName>
    <alternativeName>
        <fullName evidence="12">Periplasmic chaperone PpiD</fullName>
    </alternativeName>
    <alternativeName>
        <fullName evidence="13">Periplasmic folding chaperone</fullName>
    </alternativeName>
    <alternativeName>
        <fullName evidence="10">Rotamase plp</fullName>
    </alternativeName>
</protein>
<evidence type="ECO:0000259" key="14">
    <source>
        <dbReference type="Pfam" id="PF13145"/>
    </source>
</evidence>
<accession>A0ABZ0UQC6</accession>
<gene>
    <name evidence="15" type="ORF">Bandiella_00324</name>
</gene>
<dbReference type="Pfam" id="PF13624">
    <property type="entry name" value="SurA_N_3"/>
    <property type="match status" value="1"/>
</dbReference>
<dbReference type="Gene3D" id="1.10.4030.10">
    <property type="entry name" value="Porin chaperone SurA, peptide-binding domain"/>
    <property type="match status" value="1"/>
</dbReference>
<evidence type="ECO:0000313" key="15">
    <source>
        <dbReference type="EMBL" id="WPX96215.1"/>
    </source>
</evidence>
<proteinExistence type="inferred from homology"/>
<dbReference type="RefSeq" id="WP_323733094.1">
    <property type="nucleotide sequence ID" value="NZ_CP110820.1"/>
</dbReference>
<evidence type="ECO:0000256" key="1">
    <source>
        <dbReference type="ARBA" id="ARBA00004382"/>
    </source>
</evidence>
<dbReference type="GO" id="GO:0016853">
    <property type="term" value="F:isomerase activity"/>
    <property type="evidence" value="ECO:0007669"/>
    <property type="project" value="UniProtKB-KW"/>
</dbReference>
<keyword evidence="3" id="KW-1003">Cell membrane</keyword>
<evidence type="ECO:0000256" key="3">
    <source>
        <dbReference type="ARBA" id="ARBA00022475"/>
    </source>
</evidence>
<evidence type="ECO:0000256" key="12">
    <source>
        <dbReference type="ARBA" id="ARBA00040743"/>
    </source>
</evidence>
<dbReference type="SUPFAM" id="SSF54534">
    <property type="entry name" value="FKBP-like"/>
    <property type="match status" value="1"/>
</dbReference>
<keyword evidence="8" id="KW-0143">Chaperone</keyword>
<evidence type="ECO:0000256" key="13">
    <source>
        <dbReference type="ARBA" id="ARBA00042775"/>
    </source>
</evidence>
<dbReference type="InterPro" id="IPR046357">
    <property type="entry name" value="PPIase_dom_sf"/>
</dbReference>
<evidence type="ECO:0000256" key="5">
    <source>
        <dbReference type="ARBA" id="ARBA00022692"/>
    </source>
</evidence>
<evidence type="ECO:0000256" key="11">
    <source>
        <dbReference type="ARBA" id="ARBA00038408"/>
    </source>
</evidence>
<dbReference type="InterPro" id="IPR027304">
    <property type="entry name" value="Trigger_fact/SurA_dom_sf"/>
</dbReference>
<keyword evidence="15" id="KW-0413">Isomerase</keyword>
<evidence type="ECO:0000256" key="7">
    <source>
        <dbReference type="ARBA" id="ARBA00023136"/>
    </source>
</evidence>
<dbReference type="InterPro" id="IPR052029">
    <property type="entry name" value="PpiD_chaperone"/>
</dbReference>
<evidence type="ECO:0000256" key="2">
    <source>
        <dbReference type="ARBA" id="ARBA00018370"/>
    </source>
</evidence>
<name>A0ABZ0UQC6_9RICK</name>
<keyword evidence="6" id="KW-1133">Transmembrane helix</keyword>
<dbReference type="InterPro" id="IPR000297">
    <property type="entry name" value="PPIase_PpiC"/>
</dbReference>
<dbReference type="PANTHER" id="PTHR47529:SF1">
    <property type="entry name" value="PERIPLASMIC CHAPERONE PPID"/>
    <property type="match status" value="1"/>
</dbReference>
<evidence type="ECO:0000256" key="8">
    <source>
        <dbReference type="ARBA" id="ARBA00023186"/>
    </source>
</evidence>
<keyword evidence="5" id="KW-0812">Transmembrane</keyword>
<dbReference type="Pfam" id="PF13145">
    <property type="entry name" value="Rotamase_2"/>
    <property type="match status" value="1"/>
</dbReference>
<sequence>MVHNKITRNFAKLLLTLLIVAFVFWGFGNAFRSKDENYAIKIGNIEYSFHQWNQMLSNNIKDATREHGRELNAEEIYELKKYVLNQIVDSTLLYIKARDWGIEVSDDMVRKEILKIPAFFDGGKFSKNLFDLTIKSYGLSEEGFIAKIKEELIRDIFVGSLSGNKLVLTQLTQVVLQDFLGTYEFERIRIPFDAFKIPSTASKEDLLSIYEKNKDQFKIPEERDITYVDISMNKIKDSVEKIYEEQTREEGLRKLYQQKAFLFTEPEKRVVEQIQFSSLDIAKKAREELIKGVDVKTIAKKYAPEFKNIDLGEITAQDFDGDISVQLFKLNKGGISNIIETPLGLYIFKVSDIISAKTKTYEEVEHIIKREYKRELIQNQFLSVVKDVQDAVNNGQSVEKIAKTYNLEIRQIKLRFLSEQENQTDYAQYAKYAFKAPLNAAAVIKTGSDKFSILRVDKITESKIQDFETIQNQLQQMWTKEEVAKKANELVFVANQGYDTEQNKELVDFKKVDISIVKVAIAHMENLSYAVKNESEAKYIAFSEEMKKLVQDEFTKPHIYNLKREVLFWRHKKIIPASQTEIDKHKTRLEPRIQQIEQEAIITELSQHLRKKYGVKINQKVMD</sequence>
<dbReference type="SUPFAM" id="SSF109998">
    <property type="entry name" value="Triger factor/SurA peptide-binding domain-like"/>
    <property type="match status" value="1"/>
</dbReference>
<organism evidence="15 16">
    <name type="scientific">Candidatus Bandiella euplotis</name>
    <dbReference type="NCBI Taxonomy" id="1664265"/>
    <lineage>
        <taxon>Bacteria</taxon>
        <taxon>Pseudomonadati</taxon>
        <taxon>Pseudomonadota</taxon>
        <taxon>Alphaproteobacteria</taxon>
        <taxon>Rickettsiales</taxon>
        <taxon>Candidatus Midichloriaceae</taxon>
        <taxon>Candidatus Bandiella</taxon>
    </lineage>
</organism>
<evidence type="ECO:0000313" key="16">
    <source>
        <dbReference type="Proteomes" id="UP001327219"/>
    </source>
</evidence>
<reference evidence="15 16" key="1">
    <citation type="submission" date="2022-11" db="EMBL/GenBank/DDBJ databases">
        <title>Host association and intracellularity evolved multiple times independently in the Rickettsiales.</title>
        <authorList>
            <person name="Castelli M."/>
            <person name="Nardi T."/>
            <person name="Gammuto L."/>
            <person name="Bellinzona G."/>
            <person name="Sabaneyeva E."/>
            <person name="Potekhin A."/>
            <person name="Serra V."/>
            <person name="Petroni G."/>
            <person name="Sassera D."/>
        </authorList>
    </citation>
    <scope>NUCLEOTIDE SEQUENCE [LARGE SCALE GENOMIC DNA]</scope>
    <source>
        <strain evidence="15 16">NDG2</strain>
    </source>
</reference>
<evidence type="ECO:0000256" key="9">
    <source>
        <dbReference type="ARBA" id="ARBA00030642"/>
    </source>
</evidence>
<dbReference type="EMBL" id="CP110820">
    <property type="protein sequence ID" value="WPX96215.1"/>
    <property type="molecule type" value="Genomic_DNA"/>
</dbReference>
<keyword evidence="16" id="KW-1185">Reference proteome</keyword>
<evidence type="ECO:0000256" key="4">
    <source>
        <dbReference type="ARBA" id="ARBA00022519"/>
    </source>
</evidence>
<keyword evidence="7" id="KW-0472">Membrane</keyword>
<comment type="similarity">
    <text evidence="11">Belongs to the PpiD chaperone family.</text>
</comment>
<keyword evidence="4" id="KW-0997">Cell inner membrane</keyword>
<comment type="subcellular location">
    <subcellularLocation>
        <location evidence="1">Cell inner membrane</location>
        <topology evidence="1">Single-pass type II membrane protein</topology>
        <orientation evidence="1">Periplasmic side</orientation>
    </subcellularLocation>
</comment>
<dbReference type="Proteomes" id="UP001327219">
    <property type="component" value="Chromosome"/>
</dbReference>
<evidence type="ECO:0000256" key="6">
    <source>
        <dbReference type="ARBA" id="ARBA00022989"/>
    </source>
</evidence>
<feature type="domain" description="PpiC" evidence="14">
    <location>
        <begin position="249"/>
        <end position="365"/>
    </location>
</feature>
<dbReference type="PANTHER" id="PTHR47529">
    <property type="entry name" value="PEPTIDYL-PROLYL CIS-TRANS ISOMERASE D"/>
    <property type="match status" value="1"/>
</dbReference>